<dbReference type="PANTHER" id="PTHR36509:SF2">
    <property type="entry name" value="BLL3101 PROTEIN"/>
    <property type="match status" value="1"/>
</dbReference>
<dbReference type="PANTHER" id="PTHR36509">
    <property type="entry name" value="BLL3101 PROTEIN"/>
    <property type="match status" value="1"/>
</dbReference>
<evidence type="ECO:0000259" key="1">
    <source>
        <dbReference type="Pfam" id="PF06863"/>
    </source>
</evidence>
<dbReference type="Gene3D" id="2.60.40.1610">
    <property type="entry name" value="Domain of unknown function DUF1254"/>
    <property type="match status" value="1"/>
</dbReference>
<sequence>MKYWPFWIAGTLALALTIHIAAVQAFPHVLMAIVHRSVEDQAGGVNTMLYPPRPNASSRGVVRPSPDLLYSVCAFDLAKGPVRISSPVPDSYWSISLYASNTDNFFTLNDRQTHGDTASVILQTEDQAQSLSQGGSPVISPTPTGLALVRALISSDVALPEVEAAVAETSCEEI</sequence>
<dbReference type="Pfam" id="PF06863">
    <property type="entry name" value="DUF1254"/>
    <property type="match status" value="1"/>
</dbReference>
<dbReference type="Proteomes" id="UP000243924">
    <property type="component" value="Chromosome I"/>
</dbReference>
<dbReference type="AlphaFoldDB" id="A0A1H2GV42"/>
<organism evidence="2 3">
    <name type="scientific">Halopseudomonas salegens</name>
    <dbReference type="NCBI Taxonomy" id="1434072"/>
    <lineage>
        <taxon>Bacteria</taxon>
        <taxon>Pseudomonadati</taxon>
        <taxon>Pseudomonadota</taxon>
        <taxon>Gammaproteobacteria</taxon>
        <taxon>Pseudomonadales</taxon>
        <taxon>Pseudomonadaceae</taxon>
        <taxon>Halopseudomonas</taxon>
    </lineage>
</organism>
<gene>
    <name evidence="2" type="ORF">SAMN05216210_2563</name>
</gene>
<keyword evidence="3" id="KW-1185">Reference proteome</keyword>
<reference evidence="3" key="1">
    <citation type="submission" date="2016-10" db="EMBL/GenBank/DDBJ databases">
        <authorList>
            <person name="Varghese N."/>
            <person name="Submissions S."/>
        </authorList>
    </citation>
    <scope>NUCLEOTIDE SEQUENCE [LARGE SCALE GENOMIC DNA]</scope>
    <source>
        <strain evidence="3">CECT 8338</strain>
    </source>
</reference>
<dbReference type="InterPro" id="IPR037050">
    <property type="entry name" value="DUF1254_sf"/>
</dbReference>
<dbReference type="InterPro" id="IPR010679">
    <property type="entry name" value="DUF1254"/>
</dbReference>
<dbReference type="OrthoDB" id="9777345at2"/>
<name>A0A1H2GV42_9GAMM</name>
<evidence type="ECO:0000313" key="3">
    <source>
        <dbReference type="Proteomes" id="UP000243924"/>
    </source>
</evidence>
<feature type="domain" description="DUF1254" evidence="1">
    <location>
        <begin position="45"/>
        <end position="171"/>
    </location>
</feature>
<dbReference type="SUPFAM" id="SSF160935">
    <property type="entry name" value="VPA0735-like"/>
    <property type="match status" value="1"/>
</dbReference>
<proteinExistence type="predicted"/>
<evidence type="ECO:0000313" key="2">
    <source>
        <dbReference type="EMBL" id="SDU23345.1"/>
    </source>
</evidence>
<protein>
    <submittedName>
        <fullName evidence="2">Uncharacterized membrane protein</fullName>
    </submittedName>
</protein>
<dbReference type="RefSeq" id="WP_092387487.1">
    <property type="nucleotide sequence ID" value="NZ_LT629787.1"/>
</dbReference>
<dbReference type="EMBL" id="LT629787">
    <property type="protein sequence ID" value="SDU23345.1"/>
    <property type="molecule type" value="Genomic_DNA"/>
</dbReference>
<accession>A0A1H2GV42</accession>
<dbReference type="STRING" id="1434072.SAMN05216210_2563"/>